<evidence type="ECO:0000256" key="4">
    <source>
        <dbReference type="ARBA" id="ARBA00023014"/>
    </source>
</evidence>
<accession>A0ABZ0QMZ2</accession>
<keyword evidence="1" id="KW-0001">2Fe-2S</keyword>
<dbReference type="RefSeq" id="WP_135224385.1">
    <property type="nucleotide sequence ID" value="NZ_CP132508.1"/>
</dbReference>
<dbReference type="Gene3D" id="3.40.5.90">
    <property type="entry name" value="CDGSH iron-sulfur domain, mitoNEET-type"/>
    <property type="match status" value="1"/>
</dbReference>
<keyword evidence="7" id="KW-1185">Reference proteome</keyword>
<evidence type="ECO:0000256" key="3">
    <source>
        <dbReference type="ARBA" id="ARBA00023004"/>
    </source>
</evidence>
<dbReference type="EMBL" id="CP132508">
    <property type="protein sequence ID" value="WPD18856.1"/>
    <property type="molecule type" value="Genomic_DNA"/>
</dbReference>
<dbReference type="SMART" id="SM00704">
    <property type="entry name" value="ZnF_CDGSH"/>
    <property type="match status" value="1"/>
</dbReference>
<keyword evidence="4" id="KW-0411">Iron-sulfur</keyword>
<sequence length="68" mass="8062">MSRLVRHDRNRPYEVRPEGAEKSIWICACGLSKNKPFCDGSHRRTRDEKEGVLYIYDDEGRVEVRSMY</sequence>
<dbReference type="Pfam" id="PF09360">
    <property type="entry name" value="zf-CDGSH"/>
    <property type="match status" value="1"/>
</dbReference>
<keyword evidence="3" id="KW-0408">Iron</keyword>
<evidence type="ECO:0000313" key="6">
    <source>
        <dbReference type="EMBL" id="WPD18856.1"/>
    </source>
</evidence>
<evidence type="ECO:0000256" key="2">
    <source>
        <dbReference type="ARBA" id="ARBA00022723"/>
    </source>
</evidence>
<dbReference type="InterPro" id="IPR042216">
    <property type="entry name" value="MitoNEET_CISD"/>
</dbReference>
<reference evidence="6 7" key="1">
    <citation type="submission" date="2023-08" db="EMBL/GenBank/DDBJ databases">
        <title>Genome sequence of Thermaerobacter compostii strain Ins1, a spore-forming filamentous bacterium isolated from a deep geothermal reservoir.</title>
        <authorList>
            <person name="Bregnard D."/>
            <person name="Gonzalez D."/>
            <person name="Junier P."/>
        </authorList>
    </citation>
    <scope>NUCLEOTIDE SEQUENCE [LARGE SCALE GENOMIC DNA]</scope>
    <source>
        <strain evidence="6 7">Ins1</strain>
    </source>
</reference>
<name>A0ABZ0QMZ2_9FIRM</name>
<dbReference type="Proteomes" id="UP001304683">
    <property type="component" value="Chromosome"/>
</dbReference>
<gene>
    <name evidence="6" type="ORF">Q5761_10910</name>
</gene>
<protein>
    <submittedName>
        <fullName evidence="6">CDGSH iron-sulfur domain-containing protein</fullName>
    </submittedName>
</protein>
<feature type="domain" description="Iron-binding zinc finger CDGSH type" evidence="5">
    <location>
        <begin position="10"/>
        <end position="48"/>
    </location>
</feature>
<evidence type="ECO:0000313" key="7">
    <source>
        <dbReference type="Proteomes" id="UP001304683"/>
    </source>
</evidence>
<evidence type="ECO:0000259" key="5">
    <source>
        <dbReference type="SMART" id="SM00704"/>
    </source>
</evidence>
<organism evidence="6 7">
    <name type="scientific">Thermaerobacter composti</name>
    <dbReference type="NCBI Taxonomy" id="554949"/>
    <lineage>
        <taxon>Bacteria</taxon>
        <taxon>Bacillati</taxon>
        <taxon>Bacillota</taxon>
        <taxon>Clostridia</taxon>
        <taxon>Eubacteriales</taxon>
        <taxon>Clostridiales Family XVII. Incertae Sedis</taxon>
        <taxon>Thermaerobacter</taxon>
    </lineage>
</organism>
<evidence type="ECO:0000256" key="1">
    <source>
        <dbReference type="ARBA" id="ARBA00022714"/>
    </source>
</evidence>
<keyword evidence="2" id="KW-0479">Metal-binding</keyword>
<dbReference type="InterPro" id="IPR018967">
    <property type="entry name" value="FeS-contain_CDGSH-typ"/>
</dbReference>
<proteinExistence type="predicted"/>